<evidence type="ECO:0000313" key="2">
    <source>
        <dbReference type="EMBL" id="DAD51168.1"/>
    </source>
</evidence>
<dbReference type="EMBL" id="BK013740">
    <property type="protein sequence ID" value="DAD51168.1"/>
    <property type="molecule type" value="Genomic_RNA"/>
</dbReference>
<proteinExistence type="predicted"/>
<dbReference type="GeneID" id="80399487"/>
<name>A0A8S5L0N2_9VIRU</name>
<dbReference type="KEGG" id="vg:80399487"/>
<keyword evidence="1" id="KW-1133">Transmembrane helix</keyword>
<dbReference type="RefSeq" id="YP_010770234.1">
    <property type="nucleotide sequence ID" value="NC_074204.1"/>
</dbReference>
<protein>
    <submittedName>
        <fullName evidence="2">Uncharacterized protein</fullName>
    </submittedName>
</protein>
<gene>
    <name evidence="2" type="primary">SRR7976324_1_3</name>
</gene>
<sequence>MQLSWLNPTTLSIAVMLLIVSITGFQTTRSPELSLASAELESTTQTVVSEYVIHVQLKDGSYSDLRETTTTVTSTCEE</sequence>
<evidence type="ECO:0000313" key="3">
    <source>
        <dbReference type="Proteomes" id="UP000681599"/>
    </source>
</evidence>
<reference evidence="2" key="1">
    <citation type="submission" date="2020-09" db="EMBL/GenBank/DDBJ databases">
        <title>Leviviricetes taxonomy.</title>
        <authorList>
            <person name="Stockdale S.R."/>
            <person name="Callanan J."/>
            <person name="Adriaenssens E.M."/>
            <person name="Kuhn J.H."/>
            <person name="Rumnieks J."/>
            <person name="Shkoporov A."/>
            <person name="Draper L.A."/>
            <person name="Ross P."/>
            <person name="Hill C."/>
        </authorList>
    </citation>
    <scope>NUCLEOTIDE SEQUENCE</scope>
</reference>
<keyword evidence="3" id="KW-1185">Reference proteome</keyword>
<keyword evidence="1" id="KW-0812">Transmembrane</keyword>
<evidence type="ECO:0000256" key="1">
    <source>
        <dbReference type="SAM" id="Phobius"/>
    </source>
</evidence>
<accession>A0A8S5L0N2</accession>
<dbReference type="Proteomes" id="UP000681599">
    <property type="component" value="Segment"/>
</dbReference>
<feature type="transmembrane region" description="Helical" evidence="1">
    <location>
        <begin position="6"/>
        <end position="25"/>
    </location>
</feature>
<organism evidence="2 3">
    <name type="scientific">ssRNA phage SRR7976324_1</name>
    <dbReference type="NCBI Taxonomy" id="2786694"/>
    <lineage>
        <taxon>Viruses</taxon>
        <taxon>Riboviria</taxon>
        <taxon>Orthornavirae</taxon>
        <taxon>Lenarviricota</taxon>
        <taxon>Leviviricetes</taxon>
        <taxon>Timlovirales</taxon>
        <taxon>Blumeviridae</taxon>
        <taxon>Shihwivirus</taxon>
        <taxon>Shihwivirus caenenecus</taxon>
    </lineage>
</organism>
<keyword evidence="1" id="KW-0472">Membrane</keyword>